<evidence type="ECO:0000256" key="2">
    <source>
        <dbReference type="ARBA" id="ARBA00022679"/>
    </source>
</evidence>
<accession>A0A927Q3Y7</accession>
<dbReference type="AlphaFoldDB" id="A0A927Q3Y7"/>
<keyword evidence="6" id="KW-0961">Cell wall biogenesis/degradation</keyword>
<keyword evidence="3" id="KW-0133">Cell shape</keyword>
<name>A0A927Q3Y7_9ACTN</name>
<dbReference type="InterPro" id="IPR050644">
    <property type="entry name" value="PG_Glycine_Bridge_Synth"/>
</dbReference>
<evidence type="ECO:0000313" key="7">
    <source>
        <dbReference type="EMBL" id="MBD8871021.1"/>
    </source>
</evidence>
<dbReference type="InterPro" id="IPR003447">
    <property type="entry name" value="FEMABX"/>
</dbReference>
<evidence type="ECO:0000256" key="5">
    <source>
        <dbReference type="ARBA" id="ARBA00023315"/>
    </source>
</evidence>
<organism evidence="7 8">
    <name type="scientific">Nocardioides donggukensis</name>
    <dbReference type="NCBI Taxonomy" id="2774019"/>
    <lineage>
        <taxon>Bacteria</taxon>
        <taxon>Bacillati</taxon>
        <taxon>Actinomycetota</taxon>
        <taxon>Actinomycetes</taxon>
        <taxon>Propionibacteriales</taxon>
        <taxon>Nocardioidaceae</taxon>
        <taxon>Nocardioides</taxon>
    </lineage>
</organism>
<keyword evidence="5" id="KW-0012">Acyltransferase</keyword>
<dbReference type="GO" id="GO:0016755">
    <property type="term" value="F:aminoacyltransferase activity"/>
    <property type="evidence" value="ECO:0007669"/>
    <property type="project" value="InterPro"/>
</dbReference>
<dbReference type="Proteomes" id="UP000616839">
    <property type="component" value="Unassembled WGS sequence"/>
</dbReference>
<sequence length="414" mass="45616">MSPGIPDTSRRRFPSPAFGSLVAVPPSSPVPPHARLTVRTISAAQHLDHVRSLESASFLQTPAWGEVKREWRRESIGFFADQELVGSALVLYRALPRVRRYLAYLPEGPLVDWADEDLGRWLTPMVDHLRSEGAFGVRMGPPVVTRRWTAAQVKEGIASDEVRRLGEVAPEERTVVGARVTGRLRELGWRPQAVEGGFAAGQPQYNFAIPLRDADGTQRTEDDVLRGMNQQWRRNIKKAAKAGVEVTSAAGPDIDEAGLSAFHDLYLHTAERDGFTPRPRSYFATMVSALAAEEPDRIRLYAARHEGELVGATIGIRVGSHVWYSYGASSSEKRDVRGSNAVQWAMIQDAIAAGAALYDLRGITDTLDSDDSHVGLIQFKVGTGGEAMEYAGEWDLPVNRAIYAAFALYLRRRG</sequence>
<gene>
    <name evidence="7" type="ORF">IE331_15455</name>
</gene>
<dbReference type="Pfam" id="PF02388">
    <property type="entry name" value="FemAB"/>
    <property type="match status" value="2"/>
</dbReference>
<dbReference type="Gene3D" id="3.40.630.30">
    <property type="match status" value="2"/>
</dbReference>
<comment type="caution">
    <text evidence="7">The sequence shown here is derived from an EMBL/GenBank/DDBJ whole genome shotgun (WGS) entry which is preliminary data.</text>
</comment>
<dbReference type="GO" id="GO:0009252">
    <property type="term" value="P:peptidoglycan biosynthetic process"/>
    <property type="evidence" value="ECO:0007669"/>
    <property type="project" value="UniProtKB-KW"/>
</dbReference>
<reference evidence="7" key="1">
    <citation type="submission" date="2020-09" db="EMBL/GenBank/DDBJ databases">
        <title>Nocardioides sp. strain MJB4 16S ribosomal RNA gene Genome sequencing and assembly.</title>
        <authorList>
            <person name="Kim I."/>
        </authorList>
    </citation>
    <scope>NUCLEOTIDE SEQUENCE</scope>
    <source>
        <strain evidence="7">MJB4</strain>
    </source>
</reference>
<proteinExistence type="inferred from homology"/>
<evidence type="ECO:0000256" key="3">
    <source>
        <dbReference type="ARBA" id="ARBA00022960"/>
    </source>
</evidence>
<dbReference type="PANTHER" id="PTHR36174:SF1">
    <property type="entry name" value="LIPID II:GLYCINE GLYCYLTRANSFERASE"/>
    <property type="match status" value="1"/>
</dbReference>
<evidence type="ECO:0000313" key="8">
    <source>
        <dbReference type="Proteomes" id="UP000616839"/>
    </source>
</evidence>
<dbReference type="EMBL" id="JACYXZ010000005">
    <property type="protein sequence ID" value="MBD8871021.1"/>
    <property type="molecule type" value="Genomic_DNA"/>
</dbReference>
<keyword evidence="8" id="KW-1185">Reference proteome</keyword>
<keyword evidence="2" id="KW-0808">Transferase</keyword>
<dbReference type="SUPFAM" id="SSF55729">
    <property type="entry name" value="Acyl-CoA N-acyltransferases (Nat)"/>
    <property type="match status" value="2"/>
</dbReference>
<protein>
    <submittedName>
        <fullName evidence="7">Peptidoglycan bridge formation glycyltransferase FemA/FemB family protein</fullName>
    </submittedName>
</protein>
<dbReference type="InterPro" id="IPR016181">
    <property type="entry name" value="Acyl_CoA_acyltransferase"/>
</dbReference>
<evidence type="ECO:0000256" key="1">
    <source>
        <dbReference type="ARBA" id="ARBA00009943"/>
    </source>
</evidence>
<dbReference type="PANTHER" id="PTHR36174">
    <property type="entry name" value="LIPID II:GLYCINE GLYCYLTRANSFERASE"/>
    <property type="match status" value="1"/>
</dbReference>
<dbReference type="GO" id="GO:0008360">
    <property type="term" value="P:regulation of cell shape"/>
    <property type="evidence" value="ECO:0007669"/>
    <property type="project" value="UniProtKB-KW"/>
</dbReference>
<evidence type="ECO:0000256" key="4">
    <source>
        <dbReference type="ARBA" id="ARBA00022984"/>
    </source>
</evidence>
<evidence type="ECO:0000256" key="6">
    <source>
        <dbReference type="ARBA" id="ARBA00023316"/>
    </source>
</evidence>
<keyword evidence="4" id="KW-0573">Peptidoglycan synthesis</keyword>
<comment type="similarity">
    <text evidence="1">Belongs to the FemABX family.</text>
</comment>
<dbReference type="PROSITE" id="PS51191">
    <property type="entry name" value="FEMABX"/>
    <property type="match status" value="1"/>
</dbReference>
<dbReference type="GO" id="GO:0071555">
    <property type="term" value="P:cell wall organization"/>
    <property type="evidence" value="ECO:0007669"/>
    <property type="project" value="UniProtKB-KW"/>
</dbReference>